<dbReference type="OrthoDB" id="778241at2759"/>
<dbReference type="AlphaFoldDB" id="A0A371H977"/>
<accession>A0A371H977</accession>
<reference evidence="2" key="1">
    <citation type="submission" date="2018-05" db="EMBL/GenBank/DDBJ databases">
        <title>Draft genome of Mucuna pruriens seed.</title>
        <authorList>
            <person name="Nnadi N.E."/>
            <person name="Vos R."/>
            <person name="Hasami M.H."/>
            <person name="Devisetty U.K."/>
            <person name="Aguiy J.C."/>
        </authorList>
    </citation>
    <scope>NUCLEOTIDE SEQUENCE [LARGE SCALE GENOMIC DNA]</scope>
    <source>
        <strain evidence="2">JCA_2017</strain>
    </source>
</reference>
<dbReference type="Proteomes" id="UP000257109">
    <property type="component" value="Unassembled WGS sequence"/>
</dbReference>
<evidence type="ECO:0000313" key="3">
    <source>
        <dbReference type="Proteomes" id="UP000257109"/>
    </source>
</evidence>
<keyword evidence="1" id="KW-0175">Coiled coil</keyword>
<proteinExistence type="predicted"/>
<feature type="non-terminal residue" evidence="2">
    <location>
        <position position="1"/>
    </location>
</feature>
<feature type="coiled-coil region" evidence="1">
    <location>
        <begin position="7"/>
        <end position="62"/>
    </location>
</feature>
<dbReference type="PANTHER" id="PTHR33431">
    <property type="entry name" value="ENABLED-LIKE PROTEIN (DUF1635)"/>
    <property type="match status" value="1"/>
</dbReference>
<keyword evidence="3" id="KW-1185">Reference proteome</keyword>
<sequence length="252" mass="27832">WIDGGGNEAVRQSYEELKQKLIATTLELETMRKVKRELLNLLKMAYKERDEAREEVQKLVKKLTAPNSMVMIPAATKANSSVTESNSPSHVSSPMESLVEAVSPSEFSNVVVESQNVGYLNQALVQSRNVSRKRTCDVENEVIEFLAKRKALPQKGKLLKAVTEAGPLLQTLLVAGPLPTWRNPPPLRTIKTPPLAVQDFGSNSLQKPMLQVQPSHSLLDVAVVNNALHLTPNATCKNLAPSGIQQRHQYLL</sequence>
<organism evidence="2 3">
    <name type="scientific">Mucuna pruriens</name>
    <name type="common">Velvet bean</name>
    <name type="synonym">Dolichos pruriens</name>
    <dbReference type="NCBI Taxonomy" id="157652"/>
    <lineage>
        <taxon>Eukaryota</taxon>
        <taxon>Viridiplantae</taxon>
        <taxon>Streptophyta</taxon>
        <taxon>Embryophyta</taxon>
        <taxon>Tracheophyta</taxon>
        <taxon>Spermatophyta</taxon>
        <taxon>Magnoliopsida</taxon>
        <taxon>eudicotyledons</taxon>
        <taxon>Gunneridae</taxon>
        <taxon>Pentapetalae</taxon>
        <taxon>rosids</taxon>
        <taxon>fabids</taxon>
        <taxon>Fabales</taxon>
        <taxon>Fabaceae</taxon>
        <taxon>Papilionoideae</taxon>
        <taxon>50 kb inversion clade</taxon>
        <taxon>NPAAA clade</taxon>
        <taxon>indigoferoid/millettioid clade</taxon>
        <taxon>Phaseoleae</taxon>
        <taxon>Mucuna</taxon>
    </lineage>
</organism>
<evidence type="ECO:0000313" key="2">
    <source>
        <dbReference type="EMBL" id="RDX99253.1"/>
    </source>
</evidence>
<gene>
    <name evidence="2" type="ORF">CR513_17725</name>
</gene>
<dbReference type="Pfam" id="PF07795">
    <property type="entry name" value="DUF1635"/>
    <property type="match status" value="1"/>
</dbReference>
<dbReference type="PANTHER" id="PTHR33431:SF12">
    <property type="entry name" value="HIGH MOBILITY GROUP BOX PROTEIN, PUTATIVE (DUF1635)-RELATED"/>
    <property type="match status" value="1"/>
</dbReference>
<name>A0A371H977_MUCPR</name>
<dbReference type="InterPro" id="IPR012862">
    <property type="entry name" value="DUF1635"/>
</dbReference>
<dbReference type="STRING" id="157652.A0A371H977"/>
<comment type="caution">
    <text evidence="2">The sequence shown here is derived from an EMBL/GenBank/DDBJ whole genome shotgun (WGS) entry which is preliminary data.</text>
</comment>
<protein>
    <submittedName>
        <fullName evidence="2">Uncharacterized protein</fullName>
    </submittedName>
</protein>
<evidence type="ECO:0000256" key="1">
    <source>
        <dbReference type="SAM" id="Coils"/>
    </source>
</evidence>
<dbReference type="EMBL" id="QJKJ01003274">
    <property type="protein sequence ID" value="RDX99253.1"/>
    <property type="molecule type" value="Genomic_DNA"/>
</dbReference>